<evidence type="ECO:0000256" key="1">
    <source>
        <dbReference type="SAM" id="MobiDB-lite"/>
    </source>
</evidence>
<dbReference type="EnsemblPlants" id="QL01p004584:mrna">
    <property type="protein sequence ID" value="QL01p004584:mrna:CDS:1"/>
    <property type="gene ID" value="QL01p004584"/>
</dbReference>
<dbReference type="InterPro" id="IPR040296">
    <property type="entry name" value="PSBT"/>
</dbReference>
<reference evidence="2 3" key="1">
    <citation type="journal article" date="2016" name="G3 (Bethesda)">
        <title>First Draft Assembly and Annotation of the Genome of a California Endemic Oak Quercus lobata Nee (Fagaceae).</title>
        <authorList>
            <person name="Sork V.L."/>
            <person name="Fitz-Gibbon S.T."/>
            <person name="Puiu D."/>
            <person name="Crepeau M."/>
            <person name="Gugger P.F."/>
            <person name="Sherman R."/>
            <person name="Stevens K."/>
            <person name="Langley C.H."/>
            <person name="Pellegrini M."/>
            <person name="Salzberg S.L."/>
        </authorList>
    </citation>
    <scope>NUCLEOTIDE SEQUENCE [LARGE SCALE GENOMIC DNA]</scope>
    <source>
        <strain evidence="2 3">cv. SW786</strain>
    </source>
</reference>
<feature type="region of interest" description="Disordered" evidence="1">
    <location>
        <begin position="14"/>
        <end position="34"/>
    </location>
</feature>
<dbReference type="Gramene" id="QL01p004584:mrna">
    <property type="protein sequence ID" value="QL01p004584:mrna:CDS:1"/>
    <property type="gene ID" value="QL01p004584"/>
</dbReference>
<dbReference type="PANTHER" id="PTHR34940">
    <property type="entry name" value="PHOTOSYSTEM II 5 KDA PROTEIN, CHLOROPLASTIC"/>
    <property type="match status" value="1"/>
</dbReference>
<dbReference type="FunCoup" id="A0A7N2KKU3">
    <property type="interactions" value="1469"/>
</dbReference>
<feature type="compositionally biased region" description="Polar residues" evidence="1">
    <location>
        <begin position="14"/>
        <end position="27"/>
    </location>
</feature>
<dbReference type="Proteomes" id="UP000594261">
    <property type="component" value="Chromosome 1"/>
</dbReference>
<dbReference type="AlphaFoldDB" id="A0A7N2KKU3"/>
<name>A0A7N2KKU3_QUELO</name>
<keyword evidence="3" id="KW-1185">Reference proteome</keyword>
<dbReference type="KEGG" id="qlo:115975346"/>
<dbReference type="EMBL" id="LRBV02000001">
    <property type="status" value="NOT_ANNOTATED_CDS"/>
    <property type="molecule type" value="Genomic_DNA"/>
</dbReference>
<dbReference type="OMA" id="SARICYK"/>
<proteinExistence type="predicted"/>
<accession>A0A7N2KKU3</accession>
<evidence type="ECO:0008006" key="4">
    <source>
        <dbReference type="Google" id="ProtNLM"/>
    </source>
</evidence>
<protein>
    <recommendedName>
        <fullName evidence="4">Photosystem II 5 kDa protein</fullName>
    </recommendedName>
</protein>
<sequence length="110" mass="11537">MASMTMTASLLAGATSTVTKQHPSSSARRGLVVAKASEGEKTNLEFNNSKEERGSSGRRDLVFAAAAAAAFSVAKVALADEPRKGSPEARKKYAPICATMPTARICHNIK</sequence>
<dbReference type="PANTHER" id="PTHR34940:SF4">
    <property type="entry name" value="OS02G0581100 PROTEIN"/>
    <property type="match status" value="1"/>
</dbReference>
<reference evidence="2" key="2">
    <citation type="submission" date="2021-01" db="UniProtKB">
        <authorList>
            <consortium name="EnsemblPlants"/>
        </authorList>
    </citation>
    <scope>IDENTIFICATION</scope>
</reference>
<evidence type="ECO:0000313" key="2">
    <source>
        <dbReference type="EnsemblPlants" id="QL01p004584:mrna:CDS:1"/>
    </source>
</evidence>
<dbReference type="GeneID" id="115975346"/>
<evidence type="ECO:0000313" key="3">
    <source>
        <dbReference type="Proteomes" id="UP000594261"/>
    </source>
</evidence>
<organism evidence="2 3">
    <name type="scientific">Quercus lobata</name>
    <name type="common">Valley oak</name>
    <dbReference type="NCBI Taxonomy" id="97700"/>
    <lineage>
        <taxon>Eukaryota</taxon>
        <taxon>Viridiplantae</taxon>
        <taxon>Streptophyta</taxon>
        <taxon>Embryophyta</taxon>
        <taxon>Tracheophyta</taxon>
        <taxon>Spermatophyta</taxon>
        <taxon>Magnoliopsida</taxon>
        <taxon>eudicotyledons</taxon>
        <taxon>Gunneridae</taxon>
        <taxon>Pentapetalae</taxon>
        <taxon>rosids</taxon>
        <taxon>fabids</taxon>
        <taxon>Fagales</taxon>
        <taxon>Fagaceae</taxon>
        <taxon>Quercus</taxon>
    </lineage>
</organism>
<gene>
    <name evidence="2" type="primary">LOC115975346</name>
</gene>
<dbReference type="RefSeq" id="XP_030951954.1">
    <property type="nucleotide sequence ID" value="XM_031096094.1"/>
</dbReference>
<dbReference type="OrthoDB" id="686716at2759"/>
<dbReference type="InParanoid" id="A0A7N2KKU3"/>